<dbReference type="AlphaFoldDB" id="A0A5B8LGY2"/>
<feature type="domain" description="POTRA" evidence="10">
    <location>
        <begin position="61"/>
        <end position="129"/>
    </location>
</feature>
<sequence precursor="true">MVKLIKVTTFGTRAAATLLAGTMLSGVPLAAAQTAPKPAAPAAAAPQATSAPAAVAPAPQRVIKSLRVEGSQRIEPETVLSYTKLRTGQAYSNETLDQALRDLLASDLFADVSIAGVETGDITIRIRENPIINRVLLEGNSTLKSDKITKEIKLAPRQIFTRTAVRQDVARIIELYRRQGRFAARIEPKMVSLDQNRVDIVFEISEGPKSKVRAINILGNTVFSDAKLREQMVTKQASITRFFSSNTSYDQDRLAYDQQKLRQFYLTQGYADFRVTSAVAELTPDKKDFIITYVVEEGPRYKFGDVTVDSDIRDFDNNKLAATLPVKKGAWFDAKKVEDSVTSLNETAGLFGYAFTDVSPDYQRDGDNLVMSVNFHIAEAKRTYVERIEVTGNRNTQDKVVRREIRMSEGDAFNSFSIKRSQDRINSLGFFQDKFEIKNEQGSAPDRVILNANVEEKATGELSLSAGYSSLERFIIQAGITQRNFRGKGQELRANVDYSVYSKSIQLGFTEPYLFDKNIALGVDVFRRDYNSFNYLGDQRQTTYSQVSTGFQARVGIPLTEYWSLSARYGLTFDQVGLDKNTYFKDTNGDGTPDTCNIVVAGRYLCEAIGNRVTSALGYSLVYNSLNGGLRPTAGQRLVFSQDFAGLGGDVRYIRTRFEGSKYWNLGKGFIFSVNGEAGYIKALEKSKGPGIDPVRITDRFYLGEPQIRGFDIRGVGPRVQRINYIQDDQGNQILQPDKQQIIDDALGGRAYYLVRFEIEPPLSGGARELGLRPSIFMDVGAVFGIKRPLPTATFPTHVDPTTGKTIVDPLITPITDSSGRPLYTYTDPNGLGQVTTCPAGLPDSTGACNGVTPNSAQVSTVSPFLERFLGDSPKPRLSIGFGVNWNSPFGPLRIDIAKALLHQKGDDTKLVTFNVGTQF</sequence>
<dbReference type="GO" id="GO:0009279">
    <property type="term" value="C:cell outer membrane"/>
    <property type="evidence" value="ECO:0007669"/>
    <property type="project" value="UniProtKB-SubCell"/>
</dbReference>
<dbReference type="PANTHER" id="PTHR12815:SF23">
    <property type="entry name" value="OUTER MEMBRANE PROTEIN ASSEMBLY FACTOR BAMA"/>
    <property type="match status" value="1"/>
</dbReference>
<gene>
    <name evidence="8 11" type="primary">bamA</name>
    <name evidence="11" type="ORF">FPZ24_08485</name>
</gene>
<comment type="similarity">
    <text evidence="8">Belongs to the BamA family.</text>
</comment>
<evidence type="ECO:0000256" key="3">
    <source>
        <dbReference type="ARBA" id="ARBA00022692"/>
    </source>
</evidence>
<keyword evidence="7 8" id="KW-0998">Cell outer membrane</keyword>
<evidence type="ECO:0000256" key="7">
    <source>
        <dbReference type="ARBA" id="ARBA00023237"/>
    </source>
</evidence>
<feature type="signal peptide" evidence="8">
    <location>
        <begin position="1"/>
        <end position="30"/>
    </location>
</feature>
<dbReference type="NCBIfam" id="TIGR03303">
    <property type="entry name" value="OM_YaeT"/>
    <property type="match status" value="1"/>
</dbReference>
<keyword evidence="5 8" id="KW-0677">Repeat</keyword>
<evidence type="ECO:0000256" key="1">
    <source>
        <dbReference type="ARBA" id="ARBA00004370"/>
    </source>
</evidence>
<comment type="subcellular location">
    <subcellularLocation>
        <location evidence="8">Cell outer membrane</location>
    </subcellularLocation>
    <subcellularLocation>
        <location evidence="1">Membrane</location>
    </subcellularLocation>
</comment>
<dbReference type="HAMAP" id="MF_01430">
    <property type="entry name" value="OM_assembly_BamA"/>
    <property type="match status" value="1"/>
</dbReference>
<comment type="function">
    <text evidence="8">Part of the outer membrane protein assembly complex, which is involved in assembly and insertion of beta-barrel proteins into the outer membrane.</text>
</comment>
<dbReference type="InterPro" id="IPR010827">
    <property type="entry name" value="BamA/TamA_POTRA"/>
</dbReference>
<name>A0A5B8LGY2_9SPHN</name>
<accession>A0A5B8LGY2</accession>
<dbReference type="PIRSF" id="PIRSF006076">
    <property type="entry name" value="OM_assembly_OMP85"/>
    <property type="match status" value="1"/>
</dbReference>
<dbReference type="PROSITE" id="PS51779">
    <property type="entry name" value="POTRA"/>
    <property type="match status" value="4"/>
</dbReference>
<proteinExistence type="inferred from homology"/>
<feature type="domain" description="POTRA" evidence="10">
    <location>
        <begin position="130"/>
        <end position="207"/>
    </location>
</feature>
<reference evidence="11 12" key="1">
    <citation type="submission" date="2019-07" db="EMBL/GenBank/DDBJ databases">
        <title>Full genome sequence of Sphingomonas sp. 4R-6-7(HKS19).</title>
        <authorList>
            <person name="Im W.-T."/>
        </authorList>
    </citation>
    <scope>NUCLEOTIDE SEQUENCE [LARGE SCALE GENOMIC DNA]</scope>
    <source>
        <strain evidence="11 12">HKS19</strain>
    </source>
</reference>
<feature type="domain" description="POTRA" evidence="10">
    <location>
        <begin position="383"/>
        <end position="457"/>
    </location>
</feature>
<dbReference type="RefSeq" id="WP_146571057.1">
    <property type="nucleotide sequence ID" value="NZ_CP042306.1"/>
</dbReference>
<evidence type="ECO:0000256" key="4">
    <source>
        <dbReference type="ARBA" id="ARBA00022729"/>
    </source>
</evidence>
<evidence type="ECO:0000256" key="8">
    <source>
        <dbReference type="HAMAP-Rule" id="MF_01430"/>
    </source>
</evidence>
<dbReference type="Gene3D" id="3.10.20.310">
    <property type="entry name" value="membrane protein fhac"/>
    <property type="match status" value="5"/>
</dbReference>
<dbReference type="PANTHER" id="PTHR12815">
    <property type="entry name" value="SORTING AND ASSEMBLY MACHINERY SAMM50 PROTEIN FAMILY MEMBER"/>
    <property type="match status" value="1"/>
</dbReference>
<evidence type="ECO:0000256" key="2">
    <source>
        <dbReference type="ARBA" id="ARBA00022452"/>
    </source>
</evidence>
<evidence type="ECO:0000256" key="6">
    <source>
        <dbReference type="ARBA" id="ARBA00023136"/>
    </source>
</evidence>
<keyword evidence="3 8" id="KW-0812">Transmembrane</keyword>
<keyword evidence="6 8" id="KW-0472">Membrane</keyword>
<dbReference type="GO" id="GO:0043165">
    <property type="term" value="P:Gram-negative-bacterium-type cell outer membrane assembly"/>
    <property type="evidence" value="ECO:0007669"/>
    <property type="project" value="UniProtKB-UniRule"/>
</dbReference>
<dbReference type="InterPro" id="IPR034746">
    <property type="entry name" value="POTRA"/>
</dbReference>
<feature type="domain" description="POTRA" evidence="10">
    <location>
        <begin position="210"/>
        <end position="298"/>
    </location>
</feature>
<dbReference type="OrthoDB" id="9803054at2"/>
<dbReference type="Gene3D" id="2.40.160.50">
    <property type="entry name" value="membrane protein fhac: a member of the omp85/tpsb transporter family"/>
    <property type="match status" value="1"/>
</dbReference>
<dbReference type="Pfam" id="PF01103">
    <property type="entry name" value="Omp85"/>
    <property type="match status" value="1"/>
</dbReference>
<feature type="chain" id="PRO_5023502251" description="Outer membrane protein assembly factor BamA" evidence="8">
    <location>
        <begin position="31"/>
        <end position="920"/>
    </location>
</feature>
<keyword evidence="12" id="KW-1185">Reference proteome</keyword>
<evidence type="ECO:0000256" key="9">
    <source>
        <dbReference type="NCBIfam" id="TIGR03303"/>
    </source>
</evidence>
<dbReference type="InterPro" id="IPR023707">
    <property type="entry name" value="OM_assembly_BamA"/>
</dbReference>
<dbReference type="KEGG" id="spai:FPZ24_08485"/>
<dbReference type="GO" id="GO:0051205">
    <property type="term" value="P:protein insertion into membrane"/>
    <property type="evidence" value="ECO:0007669"/>
    <property type="project" value="UniProtKB-UniRule"/>
</dbReference>
<dbReference type="EMBL" id="CP042306">
    <property type="protein sequence ID" value="QDZ07517.1"/>
    <property type="molecule type" value="Genomic_DNA"/>
</dbReference>
<dbReference type="Proteomes" id="UP000315673">
    <property type="component" value="Chromosome"/>
</dbReference>
<protein>
    <recommendedName>
        <fullName evidence="8 9">Outer membrane protein assembly factor BamA</fullName>
    </recommendedName>
</protein>
<comment type="subunit">
    <text evidence="8">Part of the Bam complex.</text>
</comment>
<evidence type="ECO:0000313" key="11">
    <source>
        <dbReference type="EMBL" id="QDZ07517.1"/>
    </source>
</evidence>
<organism evidence="11 12">
    <name type="scientific">Sphingomonas panacisoli</name>
    <dbReference type="NCBI Taxonomy" id="1813879"/>
    <lineage>
        <taxon>Bacteria</taxon>
        <taxon>Pseudomonadati</taxon>
        <taxon>Pseudomonadota</taxon>
        <taxon>Alphaproteobacteria</taxon>
        <taxon>Sphingomonadales</taxon>
        <taxon>Sphingomonadaceae</taxon>
        <taxon>Sphingomonas</taxon>
    </lineage>
</organism>
<dbReference type="InterPro" id="IPR000184">
    <property type="entry name" value="Bac_surfAg_D15"/>
</dbReference>
<keyword evidence="4 8" id="KW-0732">Signal</keyword>
<dbReference type="Pfam" id="PF07244">
    <property type="entry name" value="POTRA"/>
    <property type="match status" value="5"/>
</dbReference>
<evidence type="ECO:0000313" key="12">
    <source>
        <dbReference type="Proteomes" id="UP000315673"/>
    </source>
</evidence>
<keyword evidence="2 8" id="KW-1134">Transmembrane beta strand</keyword>
<dbReference type="InterPro" id="IPR039910">
    <property type="entry name" value="D15-like"/>
</dbReference>
<evidence type="ECO:0000256" key="5">
    <source>
        <dbReference type="ARBA" id="ARBA00022737"/>
    </source>
</evidence>
<evidence type="ECO:0000259" key="10">
    <source>
        <dbReference type="PROSITE" id="PS51779"/>
    </source>
</evidence>